<reference evidence="1" key="1">
    <citation type="submission" date="2014-09" db="EMBL/GenBank/DDBJ databases">
        <authorList>
            <person name="Magalhaes I.L.F."/>
            <person name="Oliveira U."/>
            <person name="Santos F.R."/>
            <person name="Vidigal T.H.D.A."/>
            <person name="Brescovit A.D."/>
            <person name="Santos A.J."/>
        </authorList>
    </citation>
    <scope>NUCLEOTIDE SEQUENCE</scope>
    <source>
        <tissue evidence="1">Shoot tissue taken approximately 20 cm above the soil surface</tissue>
    </source>
</reference>
<dbReference type="EMBL" id="GBRH01248585">
    <property type="protein sequence ID" value="JAD49310.1"/>
    <property type="molecule type" value="Transcribed_RNA"/>
</dbReference>
<dbReference type="AlphaFoldDB" id="A0A0A9AK37"/>
<sequence length="44" mass="5104">MISPRSRSMSITVHALDPPWFCPRVEQCTVHLLSSVLRRRTLLI</sequence>
<name>A0A0A9AK37_ARUDO</name>
<proteinExistence type="predicted"/>
<organism evidence="1">
    <name type="scientific">Arundo donax</name>
    <name type="common">Giant reed</name>
    <name type="synonym">Donax arundinaceus</name>
    <dbReference type="NCBI Taxonomy" id="35708"/>
    <lineage>
        <taxon>Eukaryota</taxon>
        <taxon>Viridiplantae</taxon>
        <taxon>Streptophyta</taxon>
        <taxon>Embryophyta</taxon>
        <taxon>Tracheophyta</taxon>
        <taxon>Spermatophyta</taxon>
        <taxon>Magnoliopsida</taxon>
        <taxon>Liliopsida</taxon>
        <taxon>Poales</taxon>
        <taxon>Poaceae</taxon>
        <taxon>PACMAD clade</taxon>
        <taxon>Arundinoideae</taxon>
        <taxon>Arundineae</taxon>
        <taxon>Arundo</taxon>
    </lineage>
</organism>
<protein>
    <submittedName>
        <fullName evidence="1">Uncharacterized protein</fullName>
    </submittedName>
</protein>
<accession>A0A0A9AK37</accession>
<reference evidence="1" key="2">
    <citation type="journal article" date="2015" name="Data Brief">
        <title>Shoot transcriptome of the giant reed, Arundo donax.</title>
        <authorList>
            <person name="Barrero R.A."/>
            <person name="Guerrero F.D."/>
            <person name="Moolhuijzen P."/>
            <person name="Goolsby J.A."/>
            <person name="Tidwell J."/>
            <person name="Bellgard S.E."/>
            <person name="Bellgard M.I."/>
        </authorList>
    </citation>
    <scope>NUCLEOTIDE SEQUENCE</scope>
    <source>
        <tissue evidence="1">Shoot tissue taken approximately 20 cm above the soil surface</tissue>
    </source>
</reference>
<evidence type="ECO:0000313" key="1">
    <source>
        <dbReference type="EMBL" id="JAD49310.1"/>
    </source>
</evidence>